<gene>
    <name evidence="1" type="ORF">LB452_07410</name>
</gene>
<evidence type="ECO:0008006" key="3">
    <source>
        <dbReference type="Google" id="ProtNLM"/>
    </source>
</evidence>
<proteinExistence type="predicted"/>
<name>A0ABS7XIF6_9FLAO</name>
<dbReference type="RefSeq" id="WP_224461097.1">
    <property type="nucleotide sequence ID" value="NZ_JAIQZE010000006.1"/>
</dbReference>
<comment type="caution">
    <text evidence="1">The sequence shown here is derived from an EMBL/GenBank/DDBJ whole genome shotgun (WGS) entry which is preliminary data.</text>
</comment>
<accession>A0ABS7XIF6</accession>
<dbReference type="EMBL" id="JAIQZE010000006">
    <property type="protein sequence ID" value="MBZ9778747.1"/>
    <property type="molecule type" value="Genomic_DNA"/>
</dbReference>
<reference evidence="2" key="1">
    <citation type="submission" date="2023-07" db="EMBL/GenBank/DDBJ databases">
        <title>Novel species isolated from saline lakes on Tibetan Plateau.</title>
        <authorList>
            <person name="Lu H."/>
        </authorList>
    </citation>
    <scope>NUCLEOTIDE SEQUENCE [LARGE SCALE GENOMIC DNA]</scope>
    <source>
        <strain evidence="2">CAK8W</strain>
    </source>
</reference>
<dbReference type="InterPro" id="IPR023614">
    <property type="entry name" value="Porin_dom_sf"/>
</dbReference>
<protein>
    <recommendedName>
        <fullName evidence="3">Outer membrane porin, OprD family</fullName>
    </recommendedName>
</protein>
<dbReference type="Proteomes" id="UP001199314">
    <property type="component" value="Unassembled WGS sequence"/>
</dbReference>
<dbReference type="Gene3D" id="2.40.160.10">
    <property type="entry name" value="Porin"/>
    <property type="match status" value="1"/>
</dbReference>
<organism evidence="1 2">
    <name type="scientific">Psychroflexus longus</name>
    <dbReference type="NCBI Taxonomy" id="2873596"/>
    <lineage>
        <taxon>Bacteria</taxon>
        <taxon>Pseudomonadati</taxon>
        <taxon>Bacteroidota</taxon>
        <taxon>Flavobacteriia</taxon>
        <taxon>Flavobacteriales</taxon>
        <taxon>Flavobacteriaceae</taxon>
        <taxon>Psychroflexus</taxon>
    </lineage>
</organism>
<evidence type="ECO:0000313" key="1">
    <source>
        <dbReference type="EMBL" id="MBZ9778747.1"/>
    </source>
</evidence>
<evidence type="ECO:0000313" key="2">
    <source>
        <dbReference type="Proteomes" id="UP001199314"/>
    </source>
</evidence>
<sequence>MKTIAFLILFITVVDLGNAQSESDQKTQSQLKSYFKNAVINGRIRNFTMATYNRGSLTDYSTNATGGAINFKTLPFKGFQAGIQASFTYKTIGDDLKSVDPVVGRGDKWEFELYDVFNKGQFNNLVRLDELYLKYQAGNYYVSYGKIKTEYTRIINESDGRMNRFAHAGAWMHLNFDSPHSLDMGWLNRVSLRSSYDWFNFQDAFGLVNQGFQPNGEDANYRNFYPSKGIAVVNYGFVGNNLNFHFYNFLFDKISNISWFEADFAYQSFKIGIQYSHSRPLDYGNQLEYVNRYLQPDEQANIISSELTWFNSNLKIGVAYTHAMDTGRFLFPKEIGRDNFYTSIPRSRLEGLGGIDVFTFKIDYHRLTPNMKIGFNYQDLSGVEVGDFHLNKYNIDSTRQFNTQITYSPKGIFKGLNFELLWVYRENKNEKQPELFFNRSNFHQLNFVTNFYF</sequence>
<keyword evidence="2" id="KW-1185">Reference proteome</keyword>